<feature type="transmembrane region" description="Helical" evidence="2">
    <location>
        <begin position="98"/>
        <end position="123"/>
    </location>
</feature>
<evidence type="ECO:0000256" key="1">
    <source>
        <dbReference type="SAM" id="MobiDB-lite"/>
    </source>
</evidence>
<name>A0ABV5PBU7_STRCM</name>
<dbReference type="Proteomes" id="UP001589718">
    <property type="component" value="Unassembled WGS sequence"/>
</dbReference>
<comment type="caution">
    <text evidence="3">The sequence shown here is derived from an EMBL/GenBank/DDBJ whole genome shotgun (WGS) entry which is preliminary data.</text>
</comment>
<proteinExistence type="predicted"/>
<organism evidence="3 4">
    <name type="scientific">Streptomyces cremeus</name>
    <dbReference type="NCBI Taxonomy" id="66881"/>
    <lineage>
        <taxon>Bacteria</taxon>
        <taxon>Bacillati</taxon>
        <taxon>Actinomycetota</taxon>
        <taxon>Actinomycetes</taxon>
        <taxon>Kitasatosporales</taxon>
        <taxon>Streptomycetaceae</taxon>
        <taxon>Streptomyces</taxon>
    </lineage>
</organism>
<dbReference type="RefSeq" id="WP_345227534.1">
    <property type="nucleotide sequence ID" value="NZ_BAAAXE010000014.1"/>
</dbReference>
<keyword evidence="4" id="KW-1185">Reference proteome</keyword>
<evidence type="ECO:0000313" key="3">
    <source>
        <dbReference type="EMBL" id="MFB9520238.1"/>
    </source>
</evidence>
<evidence type="ECO:0000256" key="2">
    <source>
        <dbReference type="SAM" id="Phobius"/>
    </source>
</evidence>
<accession>A0ABV5PBU7</accession>
<feature type="region of interest" description="Disordered" evidence="1">
    <location>
        <begin position="139"/>
        <end position="162"/>
    </location>
</feature>
<keyword evidence="2" id="KW-0812">Transmembrane</keyword>
<sequence>MPRTQRSLLILSLLLVSSQIAFTAVYFFWFVPTFSGGIGPAEEPHSSMASSNRTTLLSLLAGGVIVALDWWGCRGIVRSLRHHVPAARPLTAACTAQLLLTACAVAAQWLLPMTACLLAFALLTTCLWYDRRGCTPATPNPHAAKELTGPSRPQPRTGPGHG</sequence>
<protein>
    <submittedName>
        <fullName evidence="3">Uncharacterized protein</fullName>
    </submittedName>
</protein>
<keyword evidence="2" id="KW-0472">Membrane</keyword>
<keyword evidence="2" id="KW-1133">Transmembrane helix</keyword>
<gene>
    <name evidence="3" type="ORF">ACFFTU_09795</name>
</gene>
<dbReference type="EMBL" id="JBHMCR010000005">
    <property type="protein sequence ID" value="MFB9520238.1"/>
    <property type="molecule type" value="Genomic_DNA"/>
</dbReference>
<evidence type="ECO:0000313" key="4">
    <source>
        <dbReference type="Proteomes" id="UP001589718"/>
    </source>
</evidence>
<feature type="transmembrane region" description="Helical" evidence="2">
    <location>
        <begin position="56"/>
        <end position="77"/>
    </location>
</feature>
<reference evidence="3 4" key="1">
    <citation type="submission" date="2024-09" db="EMBL/GenBank/DDBJ databases">
        <authorList>
            <person name="Sun Q."/>
            <person name="Mori K."/>
        </authorList>
    </citation>
    <scope>NUCLEOTIDE SEQUENCE [LARGE SCALE GENOMIC DNA]</scope>
    <source>
        <strain evidence="3 4">JCM 4362</strain>
    </source>
</reference>